<keyword evidence="2 7" id="KW-0963">Cytoplasm</keyword>
<name>A0ABT5YLH9_9PROT</name>
<dbReference type="SMART" id="SM00955">
    <property type="entry name" value="RNB"/>
    <property type="match status" value="1"/>
</dbReference>
<proteinExistence type="inferred from homology"/>
<dbReference type="PANTHER" id="PTHR23355:SF9">
    <property type="entry name" value="DIS3-LIKE EXONUCLEASE 2"/>
    <property type="match status" value="1"/>
</dbReference>
<dbReference type="Gene3D" id="2.40.50.140">
    <property type="entry name" value="Nucleic acid-binding proteins"/>
    <property type="match status" value="1"/>
</dbReference>
<evidence type="ECO:0000313" key="11">
    <source>
        <dbReference type="Proteomes" id="UP001215503"/>
    </source>
</evidence>
<dbReference type="InterPro" id="IPR022966">
    <property type="entry name" value="RNase_II/R_CS"/>
</dbReference>
<dbReference type="Pfam" id="PF00773">
    <property type="entry name" value="RNB"/>
    <property type="match status" value="1"/>
</dbReference>
<dbReference type="HAMAP" id="MF_01895">
    <property type="entry name" value="RNase_R"/>
    <property type="match status" value="1"/>
</dbReference>
<reference evidence="10 11" key="1">
    <citation type="submission" date="2023-03" db="EMBL/GenBank/DDBJ databases">
        <title>Fodinicurvata sp. CAU 1616 isolated from sea sendiment.</title>
        <authorList>
            <person name="Kim W."/>
        </authorList>
    </citation>
    <scope>NUCLEOTIDE SEQUENCE [LARGE SCALE GENOMIC DNA]</scope>
    <source>
        <strain evidence="10 11">CAU 1616</strain>
    </source>
</reference>
<evidence type="ECO:0000313" key="10">
    <source>
        <dbReference type="EMBL" id="MDF2095752.1"/>
    </source>
</evidence>
<sequence length="745" mass="82032">MPKSAPPPFPDKQAILEFLQNAGAPVGLKDLARHFAVKGADRRLLRKLVSELEEEGQIDKPERRKLAPKGALPAVTVLEISGLDEDGELLAKPARRREDEPPPPPIYMVPEKRSRAALAVGERVLAKLERQEDGSYAARVIRRLGRALEREVLGIYEIGPKGGRLKPTDRKAKYDYRVSQADSKGAEAGELVLAETKPHHRRAGEREAVVIERLGGVDNHRALSLIAVHEHGIPTRFPERAIAEAEAAGPVPEAKRADLRDLPLVTIDGADARDFDDAVFAEADDDPGNPGGWRIVVAIADVAHYVRPDSALDQTARERGNSVYFPDRVVPMLPEALSNGWCSLRPNEERGCLAAHLWINAEGQLKRQKFTRAIMRSAARLTYEQVQLAHDGHPDDTTGPLREPVIAPLYGAFHALCKAREKRGTLDLDVPERRPVLDEAGQVVAIEPRRRLDSHRLIEEFMITANVAAAQELEKRRQPCMYRVHDQPDKARVDALREVLDGLGLRLAKGQVPQPKTFTRILEQVKGTEAATMVSELILRAQAQAVYSPENIGHFGLALAKYAHFTSPIRRYADLLVHRGLISGLKLGDDGLPPQAASAFPALGEAISMTERRAAAAERDAIDRMTAAFLQNRIGEVFAGRIGGVTRFGLFVTLEQSGADGLVPISSLPDDYYVHDETQHSLVGRRWGRVYHLGQSVTAALVEAEPLTGGLILSLVESEEEETPSSLPTKRRRKGAGGPRRKNRR</sequence>
<dbReference type="Proteomes" id="UP001215503">
    <property type="component" value="Unassembled WGS sequence"/>
</dbReference>
<evidence type="ECO:0000256" key="3">
    <source>
        <dbReference type="ARBA" id="ARBA00022722"/>
    </source>
</evidence>
<dbReference type="RefSeq" id="WP_275821450.1">
    <property type="nucleotide sequence ID" value="NZ_JARHUD010000003.1"/>
</dbReference>
<dbReference type="PROSITE" id="PS50126">
    <property type="entry name" value="S1"/>
    <property type="match status" value="1"/>
</dbReference>
<keyword evidence="6 7" id="KW-0694">RNA-binding</keyword>
<evidence type="ECO:0000256" key="1">
    <source>
        <dbReference type="ARBA" id="ARBA00001849"/>
    </source>
</evidence>
<comment type="function">
    <text evidence="7">3'-5' exoribonuclease that releases 5'-nucleoside monophosphates and is involved in maturation of structured RNAs.</text>
</comment>
<comment type="caution">
    <text evidence="10">The sequence shown here is derived from an EMBL/GenBank/DDBJ whole genome shotgun (WGS) entry which is preliminary data.</text>
</comment>
<dbReference type="PANTHER" id="PTHR23355">
    <property type="entry name" value="RIBONUCLEASE"/>
    <property type="match status" value="1"/>
</dbReference>
<dbReference type="InterPro" id="IPR012340">
    <property type="entry name" value="NA-bd_OB-fold"/>
</dbReference>
<evidence type="ECO:0000256" key="2">
    <source>
        <dbReference type="ARBA" id="ARBA00022490"/>
    </source>
</evidence>
<dbReference type="EC" id="3.1.13.1" evidence="7"/>
<dbReference type="NCBIfam" id="TIGR02063">
    <property type="entry name" value="RNase_R"/>
    <property type="match status" value="1"/>
</dbReference>
<keyword evidence="3 7" id="KW-0540">Nuclease</keyword>
<keyword evidence="5 7" id="KW-0269">Exonuclease</keyword>
<dbReference type="PROSITE" id="PS01175">
    <property type="entry name" value="RIBONUCLEASE_II"/>
    <property type="match status" value="1"/>
</dbReference>
<evidence type="ECO:0000256" key="4">
    <source>
        <dbReference type="ARBA" id="ARBA00022801"/>
    </source>
</evidence>
<dbReference type="InterPro" id="IPR011805">
    <property type="entry name" value="RNase_R"/>
</dbReference>
<evidence type="ECO:0000256" key="7">
    <source>
        <dbReference type="HAMAP-Rule" id="MF_01895"/>
    </source>
</evidence>
<gene>
    <name evidence="7 10" type="primary">rnr</name>
    <name evidence="10" type="ORF">P2G67_07150</name>
</gene>
<dbReference type="InterPro" id="IPR003029">
    <property type="entry name" value="S1_domain"/>
</dbReference>
<feature type="compositionally biased region" description="Basic residues" evidence="8">
    <location>
        <begin position="729"/>
        <end position="745"/>
    </location>
</feature>
<dbReference type="InterPro" id="IPR050180">
    <property type="entry name" value="RNR_Ribonuclease"/>
</dbReference>
<protein>
    <recommendedName>
        <fullName evidence="7">Ribonuclease R</fullName>
        <shortName evidence="7">RNase R</shortName>
        <ecNumber evidence="7">3.1.13.1</ecNumber>
    </recommendedName>
</protein>
<dbReference type="SMART" id="SM00316">
    <property type="entry name" value="S1"/>
    <property type="match status" value="1"/>
</dbReference>
<keyword evidence="4 7" id="KW-0378">Hydrolase</keyword>
<dbReference type="InterPro" id="IPR040476">
    <property type="entry name" value="CSD2"/>
</dbReference>
<comment type="similarity">
    <text evidence="7">Belongs to the RNR ribonuclease family. RNase R subfamily.</text>
</comment>
<comment type="catalytic activity">
    <reaction evidence="1 7">
        <text>Exonucleolytic cleavage in the 3'- to 5'-direction to yield nucleoside 5'-phosphates.</text>
        <dbReference type="EC" id="3.1.13.1"/>
    </reaction>
</comment>
<dbReference type="Pfam" id="PF00575">
    <property type="entry name" value="S1"/>
    <property type="match status" value="1"/>
</dbReference>
<dbReference type="InterPro" id="IPR004476">
    <property type="entry name" value="RNase_II/RNase_R"/>
</dbReference>
<organism evidence="10 11">
    <name type="scientific">Aquibaculum arenosum</name>
    <dbReference type="NCBI Taxonomy" id="3032591"/>
    <lineage>
        <taxon>Bacteria</taxon>
        <taxon>Pseudomonadati</taxon>
        <taxon>Pseudomonadota</taxon>
        <taxon>Alphaproteobacteria</taxon>
        <taxon>Rhodospirillales</taxon>
        <taxon>Rhodovibrionaceae</taxon>
        <taxon>Aquibaculum</taxon>
    </lineage>
</organism>
<dbReference type="NCBIfam" id="TIGR00358">
    <property type="entry name" value="3_prime_RNase"/>
    <property type="match status" value="1"/>
</dbReference>
<feature type="domain" description="S1 motif" evidence="9">
    <location>
        <begin position="635"/>
        <end position="716"/>
    </location>
</feature>
<dbReference type="CDD" id="cd04471">
    <property type="entry name" value="S1_RNase_R"/>
    <property type="match status" value="1"/>
</dbReference>
<dbReference type="Pfam" id="PF17876">
    <property type="entry name" value="CSD2"/>
    <property type="match status" value="1"/>
</dbReference>
<evidence type="ECO:0000259" key="9">
    <source>
        <dbReference type="PROSITE" id="PS50126"/>
    </source>
</evidence>
<dbReference type="InterPro" id="IPR001900">
    <property type="entry name" value="RNase_II/R"/>
</dbReference>
<evidence type="ECO:0000256" key="8">
    <source>
        <dbReference type="SAM" id="MobiDB-lite"/>
    </source>
</evidence>
<dbReference type="EMBL" id="JARHUD010000003">
    <property type="protein sequence ID" value="MDF2095752.1"/>
    <property type="molecule type" value="Genomic_DNA"/>
</dbReference>
<keyword evidence="11" id="KW-1185">Reference proteome</keyword>
<dbReference type="SUPFAM" id="SSF50249">
    <property type="entry name" value="Nucleic acid-binding proteins"/>
    <property type="match status" value="2"/>
</dbReference>
<comment type="subcellular location">
    <subcellularLocation>
        <location evidence="7">Cytoplasm</location>
    </subcellularLocation>
</comment>
<accession>A0ABT5YLH9</accession>
<feature type="region of interest" description="Disordered" evidence="8">
    <location>
        <begin position="718"/>
        <end position="745"/>
    </location>
</feature>
<evidence type="ECO:0000256" key="6">
    <source>
        <dbReference type="ARBA" id="ARBA00022884"/>
    </source>
</evidence>
<evidence type="ECO:0000256" key="5">
    <source>
        <dbReference type="ARBA" id="ARBA00022839"/>
    </source>
</evidence>